<evidence type="ECO:0000256" key="2">
    <source>
        <dbReference type="ARBA" id="ARBA00022475"/>
    </source>
</evidence>
<evidence type="ECO:0000259" key="24">
    <source>
        <dbReference type="PROSITE" id="PS50948"/>
    </source>
</evidence>
<comment type="similarity">
    <text evidence="19">Belongs to the protein kinase superfamily. Ser/Thr protein kinase family.</text>
</comment>
<dbReference type="CDD" id="cd01098">
    <property type="entry name" value="PAN_AP_plant"/>
    <property type="match status" value="1"/>
</dbReference>
<feature type="signal peptide" evidence="21">
    <location>
        <begin position="1"/>
        <end position="22"/>
    </location>
</feature>
<evidence type="ECO:0000259" key="23">
    <source>
        <dbReference type="PROSITE" id="PS50927"/>
    </source>
</evidence>
<dbReference type="GO" id="GO:0004674">
    <property type="term" value="F:protein serine/threonine kinase activity"/>
    <property type="evidence" value="ECO:0007669"/>
    <property type="project" value="UniProtKB-KW"/>
</dbReference>
<dbReference type="CDD" id="cd14066">
    <property type="entry name" value="STKc_IRAK"/>
    <property type="match status" value="1"/>
</dbReference>
<gene>
    <name evidence="25" type="ORF">M0R45_016826</name>
</gene>
<evidence type="ECO:0000256" key="10">
    <source>
        <dbReference type="ARBA" id="ARBA00022777"/>
    </source>
</evidence>
<dbReference type="SMART" id="SM00108">
    <property type="entry name" value="B_lectin"/>
    <property type="match status" value="1"/>
</dbReference>
<dbReference type="FunFam" id="2.90.10.10:FF:000009">
    <property type="entry name" value="Receptor-like serine/threonine-protein kinase SD1-8"/>
    <property type="match status" value="1"/>
</dbReference>
<keyword evidence="5 19" id="KW-0808">Transferase</keyword>
<dbReference type="PROSITE" id="PS50948">
    <property type="entry name" value="PAN"/>
    <property type="match status" value="1"/>
</dbReference>
<feature type="transmembrane region" description="Helical" evidence="20">
    <location>
        <begin position="441"/>
        <end position="463"/>
    </location>
</feature>
<feature type="domain" description="Apple" evidence="24">
    <location>
        <begin position="344"/>
        <end position="427"/>
    </location>
</feature>
<dbReference type="GO" id="GO:0048544">
    <property type="term" value="P:recognition of pollen"/>
    <property type="evidence" value="ECO:0007669"/>
    <property type="project" value="InterPro"/>
</dbReference>
<dbReference type="InterPro" id="IPR001245">
    <property type="entry name" value="Ser-Thr/Tyr_kinase_cat_dom"/>
</dbReference>
<evidence type="ECO:0000256" key="17">
    <source>
        <dbReference type="ARBA" id="ARBA00047899"/>
    </source>
</evidence>
<dbReference type="Pfam" id="PF00954">
    <property type="entry name" value="S_locus_glycop"/>
    <property type="match status" value="1"/>
</dbReference>
<dbReference type="AlphaFoldDB" id="A0AAW1XTL2"/>
<evidence type="ECO:0000256" key="8">
    <source>
        <dbReference type="ARBA" id="ARBA00022734"/>
    </source>
</evidence>
<dbReference type="Pfam" id="PF11883">
    <property type="entry name" value="DUF3403"/>
    <property type="match status" value="1"/>
</dbReference>
<dbReference type="SUPFAM" id="SSF51110">
    <property type="entry name" value="alpha-D-mannose-specific plant lectins"/>
    <property type="match status" value="1"/>
</dbReference>
<dbReference type="GO" id="GO:0005524">
    <property type="term" value="F:ATP binding"/>
    <property type="evidence" value="ECO:0007669"/>
    <property type="project" value="UniProtKB-KW"/>
</dbReference>
<evidence type="ECO:0000256" key="15">
    <source>
        <dbReference type="ARBA" id="ARBA00023170"/>
    </source>
</evidence>
<evidence type="ECO:0000256" key="7">
    <source>
        <dbReference type="ARBA" id="ARBA00022729"/>
    </source>
</evidence>
<keyword evidence="15" id="KW-0675">Receptor</keyword>
<evidence type="ECO:0000256" key="12">
    <source>
        <dbReference type="ARBA" id="ARBA00022989"/>
    </source>
</evidence>
<dbReference type="Gene3D" id="2.90.10.10">
    <property type="entry name" value="Bulb-type lectin domain"/>
    <property type="match status" value="1"/>
</dbReference>
<evidence type="ECO:0000256" key="11">
    <source>
        <dbReference type="ARBA" id="ARBA00022840"/>
    </source>
</evidence>
<keyword evidence="16" id="KW-0325">Glycoprotein</keyword>
<dbReference type="SUPFAM" id="SSF56112">
    <property type="entry name" value="Protein kinase-like (PK-like)"/>
    <property type="match status" value="1"/>
</dbReference>
<keyword evidence="8" id="KW-0430">Lectin</keyword>
<dbReference type="InterPro" id="IPR021820">
    <property type="entry name" value="S-locus_recpt_kinase_C"/>
</dbReference>
<evidence type="ECO:0000313" key="25">
    <source>
        <dbReference type="EMBL" id="KAK9940152.1"/>
    </source>
</evidence>
<evidence type="ECO:0000259" key="22">
    <source>
        <dbReference type="PROSITE" id="PS50011"/>
    </source>
</evidence>
<proteinExistence type="inferred from homology"/>
<comment type="caution">
    <text evidence="25">The sequence shown here is derived from an EMBL/GenBank/DDBJ whole genome shotgun (WGS) entry which is preliminary data.</text>
</comment>
<comment type="subcellular location">
    <subcellularLocation>
        <location evidence="1">Cell membrane</location>
        <topology evidence="1">Single-pass type I membrane protein</topology>
    </subcellularLocation>
</comment>
<evidence type="ECO:0000256" key="6">
    <source>
        <dbReference type="ARBA" id="ARBA00022692"/>
    </source>
</evidence>
<comment type="catalytic activity">
    <reaction evidence="18 19">
        <text>L-seryl-[protein] + ATP = O-phospho-L-seryl-[protein] + ADP + H(+)</text>
        <dbReference type="Rhea" id="RHEA:17989"/>
        <dbReference type="Rhea" id="RHEA-COMP:9863"/>
        <dbReference type="Rhea" id="RHEA-COMP:11604"/>
        <dbReference type="ChEBI" id="CHEBI:15378"/>
        <dbReference type="ChEBI" id="CHEBI:29999"/>
        <dbReference type="ChEBI" id="CHEBI:30616"/>
        <dbReference type="ChEBI" id="CHEBI:83421"/>
        <dbReference type="ChEBI" id="CHEBI:456216"/>
        <dbReference type="EC" id="2.7.11.1"/>
    </reaction>
</comment>
<dbReference type="GO" id="GO:0030246">
    <property type="term" value="F:carbohydrate binding"/>
    <property type="evidence" value="ECO:0007669"/>
    <property type="project" value="UniProtKB-KW"/>
</dbReference>
<dbReference type="PIRSF" id="PIRSF000641">
    <property type="entry name" value="SRK"/>
    <property type="match status" value="1"/>
</dbReference>
<sequence>MKVVFIFFTSLFLFLASNFSTAADTISPSQPITGSNTLVSSNQRFELGLFAPPNSRAWYLGLWYKKFPDIVVWVANRETPLPDSHGALTLSKNGTLVLSDQMNNTIWSSNSSRVAKNPVAQLLVTGNLVVRDQESPTTTTADSESYVYQSFNSPSNTLLPDMKVGWDFRTGHNQFLTSWKSASDPSLGEYTYKIDTHELPQLVVAQGSKKLFRTGPWNGVRFTGTPGAGVSATPFLIPIFVYNSSELYYSYEVTDDSIITRVTLTELGSAQRLVTNEENSEWTVMYTLENNQCDDYGECGANGICKIYKSPICECLQGFVPKSQKEWELLNWTSGCTRKTALNCEKGEGFVEIKNVKLPDLLDFRVNKTMLHIEECEAECLRTCSCMAYANSNITNGSRGCLMWFGKLIDMREIDEEDSDQIYIRMPASELGDTGRKHKRIVLISVVSAGFVLLFLGLSCWYVKLKKREKKMGSRTSEEDLELPLFDYGIIATATNNFSCTNKLGEGGFGPVYKAKLTQEEFVAVKRLSKDSGQGLEEFKNEVKMIANLQHWNLVKLLGCCIEGEERMLIYEYMPNKSLDCFIFDQNKKWLLNWQKRFDIIVGIARGLLYLHQDSRLRIIHRDLKSSNILLDDELNPKISDFGIARIFGRNQTEAKTKRVIGTYGYMSPEYAIDGKFSVKSDVFSFGVLLLEIVSGRKNRGFHHPDHHHSLLGHAWLLWNKNKGLELMDLCLEDSYIEFELLRCIQVGLLCVQKLPKDRPVMSSVVVMLSNEGATLPEPKEPGFFTERGSMDIESLIDQGKSNTGSTITFTTVEAR</sequence>
<dbReference type="PROSITE" id="PS00108">
    <property type="entry name" value="PROTEIN_KINASE_ST"/>
    <property type="match status" value="1"/>
</dbReference>
<dbReference type="SMART" id="SM00473">
    <property type="entry name" value="PAN_AP"/>
    <property type="match status" value="1"/>
</dbReference>
<keyword evidence="3 19" id="KW-0723">Serine/threonine-protein kinase</keyword>
<keyword evidence="2" id="KW-1003">Cell membrane</keyword>
<comment type="catalytic activity">
    <reaction evidence="17 19">
        <text>L-threonyl-[protein] + ATP = O-phospho-L-threonyl-[protein] + ADP + H(+)</text>
        <dbReference type="Rhea" id="RHEA:46608"/>
        <dbReference type="Rhea" id="RHEA-COMP:11060"/>
        <dbReference type="Rhea" id="RHEA-COMP:11605"/>
        <dbReference type="ChEBI" id="CHEBI:15378"/>
        <dbReference type="ChEBI" id="CHEBI:30013"/>
        <dbReference type="ChEBI" id="CHEBI:30616"/>
        <dbReference type="ChEBI" id="CHEBI:61977"/>
        <dbReference type="ChEBI" id="CHEBI:456216"/>
        <dbReference type="EC" id="2.7.11.1"/>
    </reaction>
</comment>
<dbReference type="InterPro" id="IPR000858">
    <property type="entry name" value="S_locus_glycoprot_dom"/>
</dbReference>
<evidence type="ECO:0000256" key="5">
    <source>
        <dbReference type="ARBA" id="ARBA00022679"/>
    </source>
</evidence>
<dbReference type="PROSITE" id="PS50011">
    <property type="entry name" value="PROTEIN_KINASE_DOM"/>
    <property type="match status" value="1"/>
</dbReference>
<dbReference type="GO" id="GO:0005886">
    <property type="term" value="C:plasma membrane"/>
    <property type="evidence" value="ECO:0007669"/>
    <property type="project" value="UniProtKB-SubCell"/>
</dbReference>
<name>A0AAW1XTL2_RUBAR</name>
<evidence type="ECO:0000256" key="14">
    <source>
        <dbReference type="ARBA" id="ARBA00023157"/>
    </source>
</evidence>
<dbReference type="Gene3D" id="3.30.200.20">
    <property type="entry name" value="Phosphorylase Kinase, domain 1"/>
    <property type="match status" value="1"/>
</dbReference>
<dbReference type="Proteomes" id="UP001457282">
    <property type="component" value="Unassembled WGS sequence"/>
</dbReference>
<keyword evidence="9 19" id="KW-0547">Nucleotide-binding</keyword>
<feature type="domain" description="Protein kinase" evidence="22">
    <location>
        <begin position="498"/>
        <end position="784"/>
    </location>
</feature>
<keyword evidence="7 21" id="KW-0732">Signal</keyword>
<dbReference type="FunFam" id="1.10.510.10:FF:000060">
    <property type="entry name" value="G-type lectin S-receptor-like serine/threonine-protein kinase"/>
    <property type="match status" value="1"/>
</dbReference>
<dbReference type="Gene3D" id="1.10.510.10">
    <property type="entry name" value="Transferase(Phosphotransferase) domain 1"/>
    <property type="match status" value="1"/>
</dbReference>
<evidence type="ECO:0000313" key="26">
    <source>
        <dbReference type="Proteomes" id="UP001457282"/>
    </source>
</evidence>
<keyword evidence="10 19" id="KW-0418">Kinase</keyword>
<evidence type="ECO:0000256" key="18">
    <source>
        <dbReference type="ARBA" id="ARBA00048679"/>
    </source>
</evidence>
<keyword evidence="13 20" id="KW-0472">Membrane</keyword>
<evidence type="ECO:0000256" key="19">
    <source>
        <dbReference type="PIRNR" id="PIRNR000641"/>
    </source>
</evidence>
<evidence type="ECO:0000256" key="9">
    <source>
        <dbReference type="ARBA" id="ARBA00022741"/>
    </source>
</evidence>
<evidence type="ECO:0000256" key="1">
    <source>
        <dbReference type="ARBA" id="ARBA00004251"/>
    </source>
</evidence>
<evidence type="ECO:0000256" key="13">
    <source>
        <dbReference type="ARBA" id="ARBA00023136"/>
    </source>
</evidence>
<dbReference type="CDD" id="cd00028">
    <property type="entry name" value="B_lectin"/>
    <property type="match status" value="1"/>
</dbReference>
<keyword evidence="12 20" id="KW-1133">Transmembrane helix</keyword>
<organism evidence="25 26">
    <name type="scientific">Rubus argutus</name>
    <name type="common">Southern blackberry</name>
    <dbReference type="NCBI Taxonomy" id="59490"/>
    <lineage>
        <taxon>Eukaryota</taxon>
        <taxon>Viridiplantae</taxon>
        <taxon>Streptophyta</taxon>
        <taxon>Embryophyta</taxon>
        <taxon>Tracheophyta</taxon>
        <taxon>Spermatophyta</taxon>
        <taxon>Magnoliopsida</taxon>
        <taxon>eudicotyledons</taxon>
        <taxon>Gunneridae</taxon>
        <taxon>Pentapetalae</taxon>
        <taxon>rosids</taxon>
        <taxon>fabids</taxon>
        <taxon>Rosales</taxon>
        <taxon>Rosaceae</taxon>
        <taxon>Rosoideae</taxon>
        <taxon>Rosoideae incertae sedis</taxon>
        <taxon>Rubus</taxon>
    </lineage>
</organism>
<dbReference type="Pfam" id="PF07714">
    <property type="entry name" value="PK_Tyr_Ser-Thr"/>
    <property type="match status" value="1"/>
</dbReference>
<keyword evidence="11 19" id="KW-0067">ATP-binding</keyword>
<feature type="domain" description="Bulb-type lectin" evidence="23">
    <location>
        <begin position="23"/>
        <end position="143"/>
    </location>
</feature>
<keyword evidence="26" id="KW-1185">Reference proteome</keyword>
<dbReference type="EMBL" id="JBEDUW010000003">
    <property type="protein sequence ID" value="KAK9940152.1"/>
    <property type="molecule type" value="Genomic_DNA"/>
</dbReference>
<dbReference type="InterPro" id="IPR003609">
    <property type="entry name" value="Pan_app"/>
</dbReference>
<dbReference type="FunFam" id="3.30.200.20:FF:000195">
    <property type="entry name" value="G-type lectin S-receptor-like serine/threonine-protein kinase"/>
    <property type="match status" value="1"/>
</dbReference>
<evidence type="ECO:0000256" key="3">
    <source>
        <dbReference type="ARBA" id="ARBA00022527"/>
    </source>
</evidence>
<dbReference type="InterPro" id="IPR011009">
    <property type="entry name" value="Kinase-like_dom_sf"/>
</dbReference>
<evidence type="ECO:0000256" key="16">
    <source>
        <dbReference type="ARBA" id="ARBA00023180"/>
    </source>
</evidence>
<dbReference type="Pfam" id="PF08276">
    <property type="entry name" value="PAN_2"/>
    <property type="match status" value="1"/>
</dbReference>
<evidence type="ECO:0000256" key="20">
    <source>
        <dbReference type="SAM" id="Phobius"/>
    </source>
</evidence>
<dbReference type="Pfam" id="PF01453">
    <property type="entry name" value="B_lectin"/>
    <property type="match status" value="1"/>
</dbReference>
<dbReference type="SMART" id="SM00220">
    <property type="entry name" value="S_TKc"/>
    <property type="match status" value="1"/>
</dbReference>
<dbReference type="InterPro" id="IPR000719">
    <property type="entry name" value="Prot_kinase_dom"/>
</dbReference>
<evidence type="ECO:0000256" key="21">
    <source>
        <dbReference type="SAM" id="SignalP"/>
    </source>
</evidence>
<dbReference type="PANTHER" id="PTHR27002">
    <property type="entry name" value="RECEPTOR-LIKE SERINE/THREONINE-PROTEIN KINASE SD1-8"/>
    <property type="match status" value="1"/>
</dbReference>
<dbReference type="InterPro" id="IPR036426">
    <property type="entry name" value="Bulb-type_lectin_dom_sf"/>
</dbReference>
<accession>A0AAW1XTL2</accession>
<feature type="chain" id="PRO_5043632153" description="Receptor-like serine/threonine-protein kinase" evidence="21">
    <location>
        <begin position="23"/>
        <end position="816"/>
    </location>
</feature>
<dbReference type="PROSITE" id="PS50927">
    <property type="entry name" value="BULB_LECTIN"/>
    <property type="match status" value="1"/>
</dbReference>
<keyword evidence="6 20" id="KW-0812">Transmembrane</keyword>
<dbReference type="InterPro" id="IPR001480">
    <property type="entry name" value="Bulb-type_lectin_dom"/>
</dbReference>
<dbReference type="EC" id="2.7.11.1" evidence="19"/>
<evidence type="ECO:0000256" key="4">
    <source>
        <dbReference type="ARBA" id="ARBA00022553"/>
    </source>
</evidence>
<reference evidence="25 26" key="1">
    <citation type="journal article" date="2023" name="G3 (Bethesda)">
        <title>A chromosome-length genome assembly and annotation of blackberry (Rubus argutus, cv. 'Hillquist').</title>
        <authorList>
            <person name="Bruna T."/>
            <person name="Aryal R."/>
            <person name="Dudchenko O."/>
            <person name="Sargent D.J."/>
            <person name="Mead D."/>
            <person name="Buti M."/>
            <person name="Cavallini A."/>
            <person name="Hytonen T."/>
            <person name="Andres J."/>
            <person name="Pham M."/>
            <person name="Weisz D."/>
            <person name="Mascagni F."/>
            <person name="Usai G."/>
            <person name="Natali L."/>
            <person name="Bassil N."/>
            <person name="Fernandez G.E."/>
            <person name="Lomsadze A."/>
            <person name="Armour M."/>
            <person name="Olukolu B."/>
            <person name="Poorten T."/>
            <person name="Britton C."/>
            <person name="Davik J."/>
            <person name="Ashrafi H."/>
            <person name="Aiden E.L."/>
            <person name="Borodovsky M."/>
            <person name="Worthington M."/>
        </authorList>
    </citation>
    <scope>NUCLEOTIDE SEQUENCE [LARGE SCALE GENOMIC DNA]</scope>
    <source>
        <strain evidence="25">PI 553951</strain>
    </source>
</reference>
<dbReference type="PANTHER" id="PTHR27002:SF214">
    <property type="entry name" value="RECEPTOR-LIKE SERINE_THREONINE-PROTEIN KINASE"/>
    <property type="match status" value="1"/>
</dbReference>
<keyword evidence="14" id="KW-1015">Disulfide bond</keyword>
<dbReference type="InterPro" id="IPR008271">
    <property type="entry name" value="Ser/Thr_kinase_AS"/>
</dbReference>
<dbReference type="InterPro" id="IPR024171">
    <property type="entry name" value="SRK-like_kinase"/>
</dbReference>
<protein>
    <recommendedName>
        <fullName evidence="19">Receptor-like serine/threonine-protein kinase</fullName>
        <ecNumber evidence="19">2.7.11.1</ecNumber>
    </recommendedName>
</protein>
<keyword evidence="4" id="KW-0597">Phosphoprotein</keyword>